<feature type="transmembrane region" description="Helical" evidence="5">
    <location>
        <begin position="56"/>
        <end position="73"/>
    </location>
</feature>
<evidence type="ECO:0000259" key="6">
    <source>
        <dbReference type="PROSITE" id="PS50234"/>
    </source>
</evidence>
<dbReference type="InterPro" id="IPR002035">
    <property type="entry name" value="VWF_A"/>
</dbReference>
<dbReference type="SUPFAM" id="SSF53300">
    <property type="entry name" value="vWA-like"/>
    <property type="match status" value="1"/>
</dbReference>
<accession>A0A1H6TGN3</accession>
<organism evidence="7 8">
    <name type="scientific">Flavobacterium terrigena</name>
    <dbReference type="NCBI Taxonomy" id="402734"/>
    <lineage>
        <taxon>Bacteria</taxon>
        <taxon>Pseudomonadati</taxon>
        <taxon>Bacteroidota</taxon>
        <taxon>Flavobacteriia</taxon>
        <taxon>Flavobacteriales</taxon>
        <taxon>Flavobacteriaceae</taxon>
        <taxon>Flavobacterium</taxon>
    </lineage>
</organism>
<dbReference type="SMART" id="SM00327">
    <property type="entry name" value="VWA"/>
    <property type="match status" value="1"/>
</dbReference>
<dbReference type="RefSeq" id="WP_091310999.1">
    <property type="nucleotide sequence ID" value="NZ_CBCSJU010000008.1"/>
</dbReference>
<evidence type="ECO:0000256" key="3">
    <source>
        <dbReference type="ARBA" id="ARBA00022989"/>
    </source>
</evidence>
<dbReference type="PANTHER" id="PTHR22550">
    <property type="entry name" value="SPORE GERMINATION PROTEIN"/>
    <property type="match status" value="1"/>
</dbReference>
<dbReference type="Gene3D" id="3.40.50.410">
    <property type="entry name" value="von Willebrand factor, type A domain"/>
    <property type="match status" value="1"/>
</dbReference>
<dbReference type="InterPro" id="IPR036465">
    <property type="entry name" value="vWFA_dom_sf"/>
</dbReference>
<evidence type="ECO:0000256" key="5">
    <source>
        <dbReference type="SAM" id="Phobius"/>
    </source>
</evidence>
<evidence type="ECO:0000256" key="2">
    <source>
        <dbReference type="ARBA" id="ARBA00022692"/>
    </source>
</evidence>
<keyword evidence="8" id="KW-1185">Reference proteome</keyword>
<dbReference type="Pfam" id="PF00092">
    <property type="entry name" value="VWA"/>
    <property type="match status" value="1"/>
</dbReference>
<feature type="transmembrane region" description="Helical" evidence="5">
    <location>
        <begin position="309"/>
        <end position="329"/>
    </location>
</feature>
<protein>
    <submittedName>
        <fullName evidence="7">Ca-activated chloride channel family protein</fullName>
    </submittedName>
</protein>
<keyword evidence="2 5" id="KW-0812">Transmembrane</keyword>
<dbReference type="Pfam" id="PF07584">
    <property type="entry name" value="BatA"/>
    <property type="match status" value="1"/>
</dbReference>
<keyword evidence="3 5" id="KW-1133">Transmembrane helix</keyword>
<name>A0A1H6TGN3_9FLAO</name>
<dbReference type="InterPro" id="IPR050768">
    <property type="entry name" value="UPF0353/GerABKA_families"/>
</dbReference>
<feature type="transmembrane region" description="Helical" evidence="5">
    <location>
        <begin position="9"/>
        <end position="27"/>
    </location>
</feature>
<sequence length="333" mass="37356">MNSSFMHPHFLWLLLVIPIALFWHYFIKNQQDVALKMSTTEGLSTKKTLLIKLRPFLYVLKLLALCFIIIALARPRNTQKSSYTDNTSGIDIVIATDVSGSMLATDFKPNRLEAIKEVAHSFIQKRVNDRIGLVVYAGESYTRTPVTSDKAMLLNSLKEIQYNGMVLQDGTAIGIGLATAINRLKDSKTKSKIIILLTDGVNNVGSLDPISAAEIAKAYGIKVYTVGVGTNGMANFPVAKDANGNIVFQPQKVEIDEKLMQEIAATTNGKYFRATDNKKLEAIYDEIDRLEKSKITENRFMMFDEQFRPWLLIGLFLLALEMILSRTIFKSFI</sequence>
<proteinExistence type="predicted"/>
<feature type="domain" description="VWFA" evidence="6">
    <location>
        <begin position="91"/>
        <end position="287"/>
    </location>
</feature>
<dbReference type="OrthoDB" id="6206554at2"/>
<evidence type="ECO:0000256" key="1">
    <source>
        <dbReference type="ARBA" id="ARBA00022475"/>
    </source>
</evidence>
<dbReference type="InterPro" id="IPR024163">
    <property type="entry name" value="Aerotolerance_reg_N"/>
</dbReference>
<evidence type="ECO:0000256" key="4">
    <source>
        <dbReference type="ARBA" id="ARBA00023136"/>
    </source>
</evidence>
<dbReference type="PANTHER" id="PTHR22550:SF5">
    <property type="entry name" value="LEUCINE ZIPPER PROTEIN 4"/>
    <property type="match status" value="1"/>
</dbReference>
<keyword evidence="1" id="KW-1003">Cell membrane</keyword>
<dbReference type="CDD" id="cd01467">
    <property type="entry name" value="vWA_BatA_type"/>
    <property type="match status" value="1"/>
</dbReference>
<dbReference type="AlphaFoldDB" id="A0A1H6TGN3"/>
<dbReference type="Proteomes" id="UP000199702">
    <property type="component" value="Unassembled WGS sequence"/>
</dbReference>
<evidence type="ECO:0000313" key="7">
    <source>
        <dbReference type="EMBL" id="SEI77324.1"/>
    </source>
</evidence>
<dbReference type="PROSITE" id="PS50234">
    <property type="entry name" value="VWFA"/>
    <property type="match status" value="1"/>
</dbReference>
<dbReference type="STRING" id="402734.SAMN05660918_1572"/>
<gene>
    <name evidence="7" type="ORF">SAMN05660918_1572</name>
</gene>
<dbReference type="InterPro" id="IPR033881">
    <property type="entry name" value="vWA_BatA_type"/>
</dbReference>
<evidence type="ECO:0000313" key="8">
    <source>
        <dbReference type="Proteomes" id="UP000199702"/>
    </source>
</evidence>
<keyword evidence="4 5" id="KW-0472">Membrane</keyword>
<dbReference type="EMBL" id="FNYA01000003">
    <property type="protein sequence ID" value="SEI77324.1"/>
    <property type="molecule type" value="Genomic_DNA"/>
</dbReference>
<reference evidence="8" key="1">
    <citation type="submission" date="2016-10" db="EMBL/GenBank/DDBJ databases">
        <authorList>
            <person name="Varghese N."/>
            <person name="Submissions S."/>
        </authorList>
    </citation>
    <scope>NUCLEOTIDE SEQUENCE [LARGE SCALE GENOMIC DNA]</scope>
    <source>
        <strain evidence="8">DSM 17934</strain>
    </source>
</reference>